<dbReference type="SUPFAM" id="SSF53474">
    <property type="entry name" value="alpha/beta-Hydrolases"/>
    <property type="match status" value="1"/>
</dbReference>
<feature type="compositionally biased region" description="Basic and acidic residues" evidence="8">
    <location>
        <begin position="82"/>
        <end position="93"/>
    </location>
</feature>
<dbReference type="InterPro" id="IPR029058">
    <property type="entry name" value="AB_hydrolase_fold"/>
</dbReference>
<evidence type="ECO:0000313" key="9">
    <source>
        <dbReference type="EMBL" id="CAK1602784.1"/>
    </source>
</evidence>
<dbReference type="GO" id="GO:0006508">
    <property type="term" value="P:proteolysis"/>
    <property type="evidence" value="ECO:0007669"/>
    <property type="project" value="UniProtKB-KW"/>
</dbReference>
<evidence type="ECO:0000256" key="6">
    <source>
        <dbReference type="ARBA" id="ARBA00023180"/>
    </source>
</evidence>
<feature type="chain" id="PRO_5043092620" description="Carboxypeptidase" evidence="7">
    <location>
        <begin position="22"/>
        <end position="569"/>
    </location>
</feature>
<feature type="compositionally biased region" description="Polar residues" evidence="8">
    <location>
        <begin position="94"/>
        <end position="104"/>
    </location>
</feature>
<name>A0AAV1M8T4_9NEOP</name>
<keyword evidence="2 7" id="KW-0121">Carboxypeptidase</keyword>
<dbReference type="PRINTS" id="PR00724">
    <property type="entry name" value="CRBOXYPTASEC"/>
</dbReference>
<dbReference type="Pfam" id="PF00450">
    <property type="entry name" value="Peptidase_S10"/>
    <property type="match status" value="1"/>
</dbReference>
<sequence length="569" mass="64626">MVLMKVIIFCVFSSIFTSVHCKVALSEQKIADIFNSIDKKEPKDVTKNDDFTTTVATIDDDKIDDEKTVQEITNNSIEDDTKENKTKNDETHKSVNQTCKGTDNSEVEDSKGYNEKACTNETENLTALILTPFIERGQLQEARNASRVDPQFFLGVESYSGYFTVNKTYNSNLFFWYFPVEDKPVNKTPWIIWLQGGPGASSMTGLFDEIGPFKVDATFNLKKSQYSWLQNHSLVFFDNPVGTGFSFTEDSKGYTRDMTTYSSHLYTAFQQFLQVFPELRTAPLYVAGESYAGKYVPSLGVEIHKRMNKPSGDVNLQGFMIGNAYVDPAVILQLPRPFYHFGLLGMEQMDMLKPLVEALAQEIAANNSIVAKTKWMNLISLLLVLTHQTHAYNFLHNELMLGRYVSYLNKPEIQKAIHVRNTKFSFVNMTVNAHLALDFLSSGQGHFETLLEHYRVLAYCGQLDLMMPCVTTSENYRTWKWNGTDKFIKAPRLPYMYKNKRAGYHKTGGGLTEVVFLGAGHMVPLDIPGPAKDLITRWTHNEKLSVRFPLLEGTFIGDFIKNNSMLPYL</sequence>
<keyword evidence="3 7" id="KW-0645">Protease</keyword>
<dbReference type="InterPro" id="IPR001563">
    <property type="entry name" value="Peptidase_S10"/>
</dbReference>
<keyword evidence="4 7" id="KW-0732">Signal</keyword>
<keyword evidence="10" id="KW-1185">Reference proteome</keyword>
<dbReference type="EMBL" id="CAVLGL010000148">
    <property type="protein sequence ID" value="CAK1602784.1"/>
    <property type="molecule type" value="Genomic_DNA"/>
</dbReference>
<evidence type="ECO:0000256" key="3">
    <source>
        <dbReference type="ARBA" id="ARBA00022670"/>
    </source>
</evidence>
<keyword evidence="6" id="KW-0325">Glycoprotein</keyword>
<comment type="similarity">
    <text evidence="1 7">Belongs to the peptidase S10 family.</text>
</comment>
<dbReference type="GO" id="GO:0004185">
    <property type="term" value="F:serine-type carboxypeptidase activity"/>
    <property type="evidence" value="ECO:0007669"/>
    <property type="project" value="UniProtKB-UniRule"/>
</dbReference>
<evidence type="ECO:0000256" key="5">
    <source>
        <dbReference type="ARBA" id="ARBA00022801"/>
    </source>
</evidence>
<gene>
    <name evidence="9" type="ORF">PARMNEM_LOCUS21234</name>
</gene>
<proteinExistence type="inferred from homology"/>
<reference evidence="9 10" key="1">
    <citation type="submission" date="2023-11" db="EMBL/GenBank/DDBJ databases">
        <authorList>
            <person name="Hedman E."/>
            <person name="Englund M."/>
            <person name="Stromberg M."/>
            <person name="Nyberg Akerstrom W."/>
            <person name="Nylinder S."/>
            <person name="Jareborg N."/>
            <person name="Kallberg Y."/>
            <person name="Kronander E."/>
        </authorList>
    </citation>
    <scope>NUCLEOTIDE SEQUENCE [LARGE SCALE GENOMIC DNA]</scope>
</reference>
<dbReference type="PROSITE" id="PS00131">
    <property type="entry name" value="CARBOXYPEPT_SER_SER"/>
    <property type="match status" value="1"/>
</dbReference>
<accession>A0AAV1M8T4</accession>
<feature type="signal peptide" evidence="7">
    <location>
        <begin position="1"/>
        <end position="21"/>
    </location>
</feature>
<evidence type="ECO:0000256" key="2">
    <source>
        <dbReference type="ARBA" id="ARBA00022645"/>
    </source>
</evidence>
<feature type="region of interest" description="Disordered" evidence="8">
    <location>
        <begin position="71"/>
        <end position="112"/>
    </location>
</feature>
<evidence type="ECO:0000313" key="10">
    <source>
        <dbReference type="Proteomes" id="UP001314205"/>
    </source>
</evidence>
<protein>
    <recommendedName>
        <fullName evidence="7">Carboxypeptidase</fullName>
        <ecNumber evidence="7">3.4.16.-</ecNumber>
    </recommendedName>
</protein>
<dbReference type="InterPro" id="IPR018202">
    <property type="entry name" value="Ser_caboxypep_ser_AS"/>
</dbReference>
<dbReference type="Gene3D" id="3.40.50.1820">
    <property type="entry name" value="alpha/beta hydrolase"/>
    <property type="match status" value="1"/>
</dbReference>
<keyword evidence="5 7" id="KW-0378">Hydrolase</keyword>
<dbReference type="Proteomes" id="UP001314205">
    <property type="component" value="Unassembled WGS sequence"/>
</dbReference>
<dbReference type="EC" id="3.4.16.-" evidence="7"/>
<dbReference type="PANTHER" id="PTHR11802:SF472">
    <property type="entry name" value="SERINE CARBOXYPEPTIDASE CPVL-RELATED"/>
    <property type="match status" value="1"/>
</dbReference>
<comment type="caution">
    <text evidence="9">The sequence shown here is derived from an EMBL/GenBank/DDBJ whole genome shotgun (WGS) entry which is preliminary data.</text>
</comment>
<dbReference type="PANTHER" id="PTHR11802">
    <property type="entry name" value="SERINE PROTEASE FAMILY S10 SERINE CARBOXYPEPTIDASE"/>
    <property type="match status" value="1"/>
</dbReference>
<dbReference type="AlphaFoldDB" id="A0AAV1M8T4"/>
<evidence type="ECO:0000256" key="8">
    <source>
        <dbReference type="SAM" id="MobiDB-lite"/>
    </source>
</evidence>
<evidence type="ECO:0000256" key="4">
    <source>
        <dbReference type="ARBA" id="ARBA00022729"/>
    </source>
</evidence>
<evidence type="ECO:0000256" key="1">
    <source>
        <dbReference type="ARBA" id="ARBA00009431"/>
    </source>
</evidence>
<evidence type="ECO:0000256" key="7">
    <source>
        <dbReference type="RuleBase" id="RU361156"/>
    </source>
</evidence>
<organism evidence="9 10">
    <name type="scientific">Parnassius mnemosyne</name>
    <name type="common">clouded apollo</name>
    <dbReference type="NCBI Taxonomy" id="213953"/>
    <lineage>
        <taxon>Eukaryota</taxon>
        <taxon>Metazoa</taxon>
        <taxon>Ecdysozoa</taxon>
        <taxon>Arthropoda</taxon>
        <taxon>Hexapoda</taxon>
        <taxon>Insecta</taxon>
        <taxon>Pterygota</taxon>
        <taxon>Neoptera</taxon>
        <taxon>Endopterygota</taxon>
        <taxon>Lepidoptera</taxon>
        <taxon>Glossata</taxon>
        <taxon>Ditrysia</taxon>
        <taxon>Papilionoidea</taxon>
        <taxon>Papilionidae</taxon>
        <taxon>Parnassiinae</taxon>
        <taxon>Parnassini</taxon>
        <taxon>Parnassius</taxon>
        <taxon>Driopa</taxon>
    </lineage>
</organism>